<dbReference type="RefSeq" id="WP_163609830.1">
    <property type="nucleotide sequence ID" value="NZ_JAAGWB010000013.1"/>
</dbReference>
<feature type="disulfide bond" description="Redox-active" evidence="4">
    <location>
        <begin position="78"/>
        <end position="82"/>
    </location>
</feature>
<dbReference type="Proteomes" id="UP000471152">
    <property type="component" value="Unassembled WGS sequence"/>
</dbReference>
<dbReference type="InterPro" id="IPR003782">
    <property type="entry name" value="SCO1/SenC"/>
</dbReference>
<evidence type="ECO:0000256" key="3">
    <source>
        <dbReference type="PIRSR" id="PIRSR603782-1"/>
    </source>
</evidence>
<dbReference type="SUPFAM" id="SSF52833">
    <property type="entry name" value="Thioredoxin-like"/>
    <property type="match status" value="1"/>
</dbReference>
<evidence type="ECO:0000313" key="6">
    <source>
        <dbReference type="EMBL" id="NEK93369.1"/>
    </source>
</evidence>
<evidence type="ECO:0000256" key="2">
    <source>
        <dbReference type="ARBA" id="ARBA00023008"/>
    </source>
</evidence>
<accession>A0A6P0H5Z3</accession>
<protein>
    <submittedName>
        <fullName evidence="7">SCO family protein</fullName>
    </submittedName>
</protein>
<dbReference type="InterPro" id="IPR036249">
    <property type="entry name" value="Thioredoxin-like_sf"/>
</dbReference>
<reference evidence="6 8" key="1">
    <citation type="submission" date="2020-01" db="EMBL/GenBank/DDBJ databases">
        <title>the WGS Modestobacter muralis CPCC 204518.</title>
        <authorList>
            <person name="Jiang Z."/>
        </authorList>
    </citation>
    <scope>NUCLEOTIDE SEQUENCE [LARGE SCALE GENOMIC DNA]</scope>
    <source>
        <strain evidence="6 8">DSM 100205</strain>
    </source>
</reference>
<dbReference type="GO" id="GO:0046872">
    <property type="term" value="F:metal ion binding"/>
    <property type="evidence" value="ECO:0007669"/>
    <property type="project" value="UniProtKB-KW"/>
</dbReference>
<reference evidence="7 9" key="2">
    <citation type="submission" date="2020-02" db="EMBL/GenBank/DDBJ databases">
        <title>The WGS of Modestobacter muralis DSM 100205.</title>
        <authorList>
            <person name="Jiang Z."/>
        </authorList>
    </citation>
    <scope>NUCLEOTIDE SEQUENCE [LARGE SCALE GENOMIC DNA]</scope>
    <source>
        <strain evidence="7 9">DSM 100205</strain>
    </source>
</reference>
<dbReference type="Gene3D" id="3.40.30.10">
    <property type="entry name" value="Glutaredoxin"/>
    <property type="match status" value="1"/>
</dbReference>
<dbReference type="AlphaFoldDB" id="A0A6P0H5Z3"/>
<organism evidence="7 9">
    <name type="scientific">Modestobacter muralis</name>
    <dbReference type="NCBI Taxonomy" id="1608614"/>
    <lineage>
        <taxon>Bacteria</taxon>
        <taxon>Bacillati</taxon>
        <taxon>Actinomycetota</taxon>
        <taxon>Actinomycetes</taxon>
        <taxon>Geodermatophilales</taxon>
        <taxon>Geodermatophilaceae</taxon>
        <taxon>Modestobacter</taxon>
    </lineage>
</organism>
<evidence type="ECO:0000313" key="7">
    <source>
        <dbReference type="EMBL" id="NEN50136.1"/>
    </source>
</evidence>
<keyword evidence="2 3" id="KW-0186">Copper</keyword>
<dbReference type="CDD" id="cd02968">
    <property type="entry name" value="SCO"/>
    <property type="match status" value="1"/>
</dbReference>
<feature type="domain" description="Thioredoxin" evidence="5">
    <location>
        <begin position="40"/>
        <end position="208"/>
    </location>
</feature>
<proteinExistence type="inferred from homology"/>
<evidence type="ECO:0000313" key="8">
    <source>
        <dbReference type="Proteomes" id="UP000468828"/>
    </source>
</evidence>
<feature type="binding site" evidence="3">
    <location>
        <position position="173"/>
    </location>
    <ligand>
        <name>Cu cation</name>
        <dbReference type="ChEBI" id="CHEBI:23378"/>
    </ligand>
</feature>
<comment type="similarity">
    <text evidence="1">Belongs to the SCO1/2 family.</text>
</comment>
<evidence type="ECO:0000259" key="5">
    <source>
        <dbReference type="PROSITE" id="PS51352"/>
    </source>
</evidence>
<evidence type="ECO:0000256" key="4">
    <source>
        <dbReference type="PIRSR" id="PIRSR603782-2"/>
    </source>
</evidence>
<dbReference type="Proteomes" id="UP000468828">
    <property type="component" value="Unassembled WGS sequence"/>
</dbReference>
<gene>
    <name evidence="7" type="ORF">G3R41_04135</name>
    <name evidence="6" type="ORF">GCU67_04135</name>
</gene>
<dbReference type="EMBL" id="JAAGWH010000013">
    <property type="protein sequence ID" value="NEK93369.1"/>
    <property type="molecule type" value="Genomic_DNA"/>
</dbReference>
<feature type="binding site" evidence="3">
    <location>
        <position position="78"/>
    </location>
    <ligand>
        <name>Cu cation</name>
        <dbReference type="ChEBI" id="CHEBI:23378"/>
    </ligand>
</feature>
<keyword evidence="4" id="KW-1015">Disulfide bond</keyword>
<dbReference type="PANTHER" id="PTHR12151:SF25">
    <property type="entry name" value="LINALOOL DEHYDRATASE_ISOMERASE DOMAIN-CONTAINING PROTEIN"/>
    <property type="match status" value="1"/>
</dbReference>
<keyword evidence="3" id="KW-0479">Metal-binding</keyword>
<sequence length="210" mass="22161">MGLVATASAVSACSTPISGAPVSDIVSAQEEDGYAGTLLSDPTISRPALVLTDTDGRPYDLQADVDGVTALFFGYTRCPDVCPTTMADLATAVRELPAGARERVDVVFVTEDPDSDTPAVVREWLDRFDEDFIGLMGGQGRTDQVLDQLHVPRTEGHVDPPEAAPHDDGTLEHSGVVYLFGPGDEATVLHSGGTTADQYAADISRLLDQS</sequence>
<dbReference type="EMBL" id="JAAGWB010000013">
    <property type="protein sequence ID" value="NEN50136.1"/>
    <property type="molecule type" value="Genomic_DNA"/>
</dbReference>
<dbReference type="InterPro" id="IPR013766">
    <property type="entry name" value="Thioredoxin_domain"/>
</dbReference>
<dbReference type="PANTHER" id="PTHR12151">
    <property type="entry name" value="ELECTRON TRANSPORT PROTIN SCO1/SENC FAMILY MEMBER"/>
    <property type="match status" value="1"/>
</dbReference>
<keyword evidence="8" id="KW-1185">Reference proteome</keyword>
<dbReference type="Pfam" id="PF02630">
    <property type="entry name" value="SCO1-SenC"/>
    <property type="match status" value="1"/>
</dbReference>
<dbReference type="PROSITE" id="PS51352">
    <property type="entry name" value="THIOREDOXIN_2"/>
    <property type="match status" value="1"/>
</dbReference>
<name>A0A6P0H5Z3_9ACTN</name>
<evidence type="ECO:0000313" key="9">
    <source>
        <dbReference type="Proteomes" id="UP000471152"/>
    </source>
</evidence>
<comment type="caution">
    <text evidence="7">The sequence shown here is derived from an EMBL/GenBank/DDBJ whole genome shotgun (WGS) entry which is preliminary data.</text>
</comment>
<evidence type="ECO:0000256" key="1">
    <source>
        <dbReference type="ARBA" id="ARBA00010996"/>
    </source>
</evidence>
<feature type="binding site" evidence="3">
    <location>
        <position position="82"/>
    </location>
    <ligand>
        <name>Cu cation</name>
        <dbReference type="ChEBI" id="CHEBI:23378"/>
    </ligand>
</feature>